<feature type="region of interest" description="Disordered" evidence="1">
    <location>
        <begin position="48"/>
        <end position="85"/>
    </location>
</feature>
<dbReference type="STRING" id="395961.Cyan7425_3105"/>
<dbReference type="EMBL" id="CP001344">
    <property type="protein sequence ID" value="ACL45435.1"/>
    <property type="molecule type" value="Genomic_DNA"/>
</dbReference>
<evidence type="ECO:0000313" key="2">
    <source>
        <dbReference type="EMBL" id="ACL45435.1"/>
    </source>
</evidence>
<gene>
    <name evidence="2" type="ordered locus">Cyan7425_3105</name>
</gene>
<reference evidence="2" key="1">
    <citation type="submission" date="2009-01" db="EMBL/GenBank/DDBJ databases">
        <title>Complete sequence of chromosome Cyanothece sp. PCC 7425.</title>
        <authorList>
            <consortium name="US DOE Joint Genome Institute"/>
            <person name="Lucas S."/>
            <person name="Copeland A."/>
            <person name="Lapidus A."/>
            <person name="Glavina del Rio T."/>
            <person name="Dalin E."/>
            <person name="Tice H."/>
            <person name="Bruce D."/>
            <person name="Goodwin L."/>
            <person name="Pitluck S."/>
            <person name="Sims D."/>
            <person name="Meineke L."/>
            <person name="Brettin T."/>
            <person name="Detter J.C."/>
            <person name="Han C."/>
            <person name="Larimer F."/>
            <person name="Land M."/>
            <person name="Hauser L."/>
            <person name="Kyrpides N."/>
            <person name="Ovchinnikova G."/>
            <person name="Liberton M."/>
            <person name="Stoeckel J."/>
            <person name="Banerjee A."/>
            <person name="Singh A."/>
            <person name="Page L."/>
            <person name="Sato H."/>
            <person name="Zhao L."/>
            <person name="Sherman L."/>
            <person name="Pakrasi H."/>
            <person name="Richardson P."/>
        </authorList>
    </citation>
    <scope>NUCLEOTIDE SEQUENCE</scope>
    <source>
        <strain evidence="2">PCC 7425</strain>
    </source>
</reference>
<dbReference type="NCBIfam" id="NF041121">
    <property type="entry name" value="SAV_2336_NTERM"/>
    <property type="match status" value="1"/>
</dbReference>
<feature type="compositionally biased region" description="Low complexity" evidence="1">
    <location>
        <begin position="72"/>
        <end position="83"/>
    </location>
</feature>
<organism evidence="2">
    <name type="scientific">Cyanothece sp. (strain PCC 7425 / ATCC 29141)</name>
    <dbReference type="NCBI Taxonomy" id="395961"/>
    <lineage>
        <taxon>Bacteria</taxon>
        <taxon>Bacillati</taxon>
        <taxon>Cyanobacteriota</taxon>
        <taxon>Cyanophyceae</taxon>
        <taxon>Gomontiellales</taxon>
        <taxon>Cyanothecaceae</taxon>
        <taxon>Cyanothece</taxon>
    </lineage>
</organism>
<dbReference type="KEGG" id="cyn:Cyan7425_3105"/>
<dbReference type="eggNOG" id="COG1409">
    <property type="taxonomic scope" value="Bacteria"/>
</dbReference>
<dbReference type="AlphaFoldDB" id="B8HMW6"/>
<evidence type="ECO:0000256" key="1">
    <source>
        <dbReference type="SAM" id="MobiDB-lite"/>
    </source>
</evidence>
<accession>B8HMW6</accession>
<name>B8HMW6_CYAP4</name>
<dbReference type="InterPro" id="IPR047738">
    <property type="entry name" value="SAV_2336-like_N"/>
</dbReference>
<protein>
    <submittedName>
        <fullName evidence="2">Uncharacterized protein</fullName>
    </submittedName>
</protein>
<dbReference type="HOGENOM" id="CLU_372893_0_0_3"/>
<proteinExistence type="predicted"/>
<sequence length="745" mass="84180">MPSDPSYSIADVRALLSQRVGLDLSPVELAEILWLALQRGVVIPEDLENRKSPIPPTQKLESESESEPLDPTPTTDSSSPKESIPIVAEPPETRFPETAQDSDQAVGSALPINIPETVALRNRQAIARSLRPLMRKVASKQRRILDEEATVIQIAETQTWSPVLKPEPERWLELAIVIEVTNLLDVWQDTIAEFQRLMERHGAFRNVRTWQLKPNAQGEPQLFLQTSRGLRGSPRSPRELLDPSGRRQILLLSDCTSRAWRTGKIPKLLKLWSRENPVAIVQLLPEHYWDRSALKASYRVALKSRRPGALSRDWGIEGLSPQRRQQLPQGLKLPVVTVQPESLGQWAKAIAASSDQPTMGILFNRRGFQAPPSVQETPLTAKQLVQRFRNTASEKAQELADMMAVLPVNWSVIRLIQKNLVREEPLQETGALYLAEIFLSGLLRPATIGSEQPKNHKIKPQYDFVDGVRDVLLGTIPISEAQAVGEEIATAVFKQLPSEVQERVNADIERRFGDSLSYFEAFLIPDLPWGEKAAAEVFPFAQVTGQVLRRWGGDYAALAEELERQEVSNKQQEERYLDESTIYAALEQQLDYLQWKIGDIFILEDHQFELYFLGLRPSEIAAEPHPEEIIIAENEEISIVITDRTLIGFSEDSATFELAVRINFSVEISYPDFEQYVPDLELVPTYKETVSNQSAYGIAEVALSFLEEDEVEPELVELRVHQPIQIDPSQHQASSLQIPRLQTFR</sequence>